<dbReference type="InterPro" id="IPR003661">
    <property type="entry name" value="HisK_dim/P_dom"/>
</dbReference>
<evidence type="ECO:0000256" key="1">
    <source>
        <dbReference type="ARBA" id="ARBA00000085"/>
    </source>
</evidence>
<protein>
    <recommendedName>
        <fullName evidence="3">histidine kinase</fullName>
        <ecNumber evidence="3">2.7.13.3</ecNumber>
    </recommendedName>
</protein>
<evidence type="ECO:0000256" key="7">
    <source>
        <dbReference type="ARBA" id="ARBA00022741"/>
    </source>
</evidence>
<dbReference type="SMART" id="SM00387">
    <property type="entry name" value="HATPase_c"/>
    <property type="match status" value="1"/>
</dbReference>
<dbReference type="SUPFAM" id="SSF47384">
    <property type="entry name" value="Homodimeric domain of signal transducing histidine kinase"/>
    <property type="match status" value="1"/>
</dbReference>
<dbReference type="InterPro" id="IPR003594">
    <property type="entry name" value="HATPase_dom"/>
</dbReference>
<organism evidence="13 14">
    <name type="scientific">Agarivorans aestuarii</name>
    <dbReference type="NCBI Taxonomy" id="1563703"/>
    <lineage>
        <taxon>Bacteria</taxon>
        <taxon>Pseudomonadati</taxon>
        <taxon>Pseudomonadota</taxon>
        <taxon>Gammaproteobacteria</taxon>
        <taxon>Alteromonadales</taxon>
        <taxon>Alteromonadaceae</taxon>
        <taxon>Agarivorans</taxon>
    </lineage>
</organism>
<dbReference type="Pfam" id="PF00672">
    <property type="entry name" value="HAMP"/>
    <property type="match status" value="1"/>
</dbReference>
<reference evidence="14" key="1">
    <citation type="submission" date="2023-07" db="EMBL/GenBank/DDBJ databases">
        <title>Draft genome sequence of Agarivorans aestuarii strain ZMCS4, a CAZymes producing bacteria isolated from the marine brown algae Clodostephus spongiosus.</title>
        <authorList>
            <person name="Lorente B."/>
            <person name="Cabral C."/>
            <person name="Frias J."/>
            <person name="Faria J."/>
            <person name="Toubarro D."/>
        </authorList>
    </citation>
    <scope>NUCLEOTIDE SEQUENCE [LARGE SCALE GENOMIC DNA]</scope>
    <source>
        <strain evidence="14">ZMCS4</strain>
    </source>
</reference>
<feature type="domain" description="Histidine kinase" evidence="11">
    <location>
        <begin position="220"/>
        <end position="430"/>
    </location>
</feature>
<dbReference type="Pfam" id="PF02518">
    <property type="entry name" value="HATPase_c"/>
    <property type="match status" value="1"/>
</dbReference>
<keyword evidence="6" id="KW-0808">Transferase</keyword>
<comment type="subcellular location">
    <subcellularLocation>
        <location evidence="2">Cell membrane</location>
        <topology evidence="2">Multi-pass membrane protein</topology>
    </subcellularLocation>
</comment>
<evidence type="ECO:0000256" key="2">
    <source>
        <dbReference type="ARBA" id="ARBA00004651"/>
    </source>
</evidence>
<evidence type="ECO:0000256" key="5">
    <source>
        <dbReference type="ARBA" id="ARBA00022553"/>
    </source>
</evidence>
<dbReference type="PRINTS" id="PR00344">
    <property type="entry name" value="BCTRLSENSOR"/>
</dbReference>
<keyword evidence="10" id="KW-0472">Membrane</keyword>
<comment type="caution">
    <text evidence="13">The sequence shown here is derived from an EMBL/GenBank/DDBJ whole genome shotgun (WGS) entry which is preliminary data.</text>
</comment>
<evidence type="ECO:0000256" key="6">
    <source>
        <dbReference type="ARBA" id="ARBA00022679"/>
    </source>
</evidence>
<dbReference type="InterPro" id="IPR036890">
    <property type="entry name" value="HATPase_C_sf"/>
</dbReference>
<dbReference type="Gene3D" id="1.10.287.130">
    <property type="match status" value="1"/>
</dbReference>
<evidence type="ECO:0000256" key="4">
    <source>
        <dbReference type="ARBA" id="ARBA00022475"/>
    </source>
</evidence>
<keyword evidence="8" id="KW-0418">Kinase</keyword>
<dbReference type="Pfam" id="PF00512">
    <property type="entry name" value="HisKA"/>
    <property type="match status" value="1"/>
</dbReference>
<feature type="transmembrane region" description="Helical" evidence="10">
    <location>
        <begin position="6"/>
        <end position="26"/>
    </location>
</feature>
<dbReference type="PANTHER" id="PTHR44936:SF10">
    <property type="entry name" value="SENSOR PROTEIN RSTB"/>
    <property type="match status" value="1"/>
</dbReference>
<feature type="transmembrane region" description="Helical" evidence="10">
    <location>
        <begin position="139"/>
        <end position="160"/>
    </location>
</feature>
<dbReference type="Gene3D" id="3.30.565.10">
    <property type="entry name" value="Histidine kinase-like ATPase, C-terminal domain"/>
    <property type="match status" value="1"/>
</dbReference>
<dbReference type="EC" id="2.7.13.3" evidence="3"/>
<feature type="domain" description="HAMP" evidence="12">
    <location>
        <begin position="160"/>
        <end position="212"/>
    </location>
</feature>
<dbReference type="InterPro" id="IPR004358">
    <property type="entry name" value="Sig_transdc_His_kin-like_C"/>
</dbReference>
<evidence type="ECO:0000313" key="14">
    <source>
        <dbReference type="Proteomes" id="UP001310248"/>
    </source>
</evidence>
<keyword evidence="14" id="KW-1185">Reference proteome</keyword>
<dbReference type="SUPFAM" id="SSF158472">
    <property type="entry name" value="HAMP domain-like"/>
    <property type="match status" value="1"/>
</dbReference>
<dbReference type="InterPro" id="IPR003660">
    <property type="entry name" value="HAMP_dom"/>
</dbReference>
<dbReference type="Proteomes" id="UP001310248">
    <property type="component" value="Unassembled WGS sequence"/>
</dbReference>
<dbReference type="GO" id="GO:0005524">
    <property type="term" value="F:ATP binding"/>
    <property type="evidence" value="ECO:0007669"/>
    <property type="project" value="UniProtKB-KW"/>
</dbReference>
<evidence type="ECO:0000259" key="11">
    <source>
        <dbReference type="PROSITE" id="PS50109"/>
    </source>
</evidence>
<comment type="catalytic activity">
    <reaction evidence="1">
        <text>ATP + protein L-histidine = ADP + protein N-phospho-L-histidine.</text>
        <dbReference type="EC" id="2.7.13.3"/>
    </reaction>
</comment>
<gene>
    <name evidence="13" type="ORF">SNR37_003423</name>
</gene>
<evidence type="ECO:0000256" key="3">
    <source>
        <dbReference type="ARBA" id="ARBA00012438"/>
    </source>
</evidence>
<dbReference type="SMART" id="SM00388">
    <property type="entry name" value="HisKA"/>
    <property type="match status" value="1"/>
</dbReference>
<dbReference type="PROSITE" id="PS50109">
    <property type="entry name" value="HIS_KIN"/>
    <property type="match status" value="1"/>
</dbReference>
<proteinExistence type="predicted"/>
<keyword evidence="7" id="KW-0547">Nucleotide-binding</keyword>
<dbReference type="PROSITE" id="PS50885">
    <property type="entry name" value="HAMP"/>
    <property type="match status" value="1"/>
</dbReference>
<sequence>MITLFLKLFLSSVLSIIAATFIYGVIIEEKVQHIEREQIRKIVLPIYYLLDRDLLQAENPDVDKVLTRYQEEFPFFIRIFPITELEAEARLKLMRNGEYVSVKSNFLDDDDIVLYYQWPDQQVLELDLDEEFVDYGDWLFWYMVALMGGCLAATVMWFSFSITRHTYRLAKVTKALGDGDFDVSANEKAPSPINHMARSLNSMAAKLKSLIQEQDSMTMAASHELKTPINNLRFALDMTRSITDMKTMHEHIQEMDEDLDSLEDLTHELISFSQLTKAREINPQSINPYPLLYNMCERLSKLSPKLKIQIECPVGLSLMADEKLVRRALNNLIVNAQKYAEKLILIRAYVVNKSVIFEVHDDGSGVPEKYRESIFLPFARVDDSRSRQSGGHGLGLSIVERIVTNHCGKASVSDSQLGGALFTLELPLFQNSEDSKD</sequence>
<evidence type="ECO:0000259" key="12">
    <source>
        <dbReference type="PROSITE" id="PS50885"/>
    </source>
</evidence>
<dbReference type="InterPro" id="IPR005467">
    <property type="entry name" value="His_kinase_dom"/>
</dbReference>
<dbReference type="CDD" id="cd06225">
    <property type="entry name" value="HAMP"/>
    <property type="match status" value="1"/>
</dbReference>
<keyword evidence="10" id="KW-0812">Transmembrane</keyword>
<keyword evidence="10" id="KW-1133">Transmembrane helix</keyword>
<dbReference type="SUPFAM" id="SSF55874">
    <property type="entry name" value="ATPase domain of HSP90 chaperone/DNA topoisomerase II/histidine kinase"/>
    <property type="match status" value="1"/>
</dbReference>
<accession>A0ABU7G3W4</accession>
<dbReference type="CDD" id="cd00082">
    <property type="entry name" value="HisKA"/>
    <property type="match status" value="1"/>
</dbReference>
<evidence type="ECO:0000313" key="13">
    <source>
        <dbReference type="EMBL" id="MEE1673995.1"/>
    </source>
</evidence>
<reference evidence="13 14" key="2">
    <citation type="submission" date="2023-12" db="EMBL/GenBank/DDBJ databases">
        <authorList>
            <consortium name="Cladostephus spongiosus"/>
            <person name="Lorente B."/>
            <person name="Cabral C."/>
            <person name="Frias J."/>
            <person name="Faria J."/>
            <person name="Toubarro D."/>
        </authorList>
    </citation>
    <scope>NUCLEOTIDE SEQUENCE [LARGE SCALE GENOMIC DNA]</scope>
    <source>
        <strain evidence="13 14">ZMCS4</strain>
    </source>
</reference>
<keyword evidence="5" id="KW-0597">Phosphoprotein</keyword>
<keyword evidence="4" id="KW-1003">Cell membrane</keyword>
<evidence type="ECO:0000256" key="10">
    <source>
        <dbReference type="SAM" id="Phobius"/>
    </source>
</evidence>
<dbReference type="EMBL" id="JAYDYW010000006">
    <property type="protein sequence ID" value="MEE1673995.1"/>
    <property type="molecule type" value="Genomic_DNA"/>
</dbReference>
<dbReference type="InterPro" id="IPR050980">
    <property type="entry name" value="2C_sensor_his_kinase"/>
</dbReference>
<evidence type="ECO:0000256" key="8">
    <source>
        <dbReference type="ARBA" id="ARBA00022777"/>
    </source>
</evidence>
<dbReference type="InterPro" id="IPR036097">
    <property type="entry name" value="HisK_dim/P_sf"/>
</dbReference>
<keyword evidence="9 13" id="KW-0067">ATP-binding</keyword>
<dbReference type="RefSeq" id="WP_163132242.1">
    <property type="nucleotide sequence ID" value="NZ_JAYDYW010000006.1"/>
</dbReference>
<dbReference type="PANTHER" id="PTHR44936">
    <property type="entry name" value="SENSOR PROTEIN CREC"/>
    <property type="match status" value="1"/>
</dbReference>
<evidence type="ECO:0000256" key="9">
    <source>
        <dbReference type="ARBA" id="ARBA00022840"/>
    </source>
</evidence>
<name>A0ABU7G3W4_9ALTE</name>